<dbReference type="RefSeq" id="WP_122238363.1">
    <property type="nucleotide sequence ID" value="NZ_RDQM01000008.1"/>
</dbReference>
<evidence type="ECO:0000313" key="5">
    <source>
        <dbReference type="Proteomes" id="UP000267521"/>
    </source>
</evidence>
<dbReference type="Proteomes" id="UP000267521">
    <property type="component" value="Unassembled WGS sequence"/>
</dbReference>
<keyword evidence="1" id="KW-0175">Coiled coil</keyword>
<organism evidence="4 5">
    <name type="scientific">Allofranklinella schreckenbergeri</name>
    <dbReference type="NCBI Taxonomy" id="1076744"/>
    <lineage>
        <taxon>Bacteria</taxon>
        <taxon>Pseudomonadati</taxon>
        <taxon>Pseudomonadota</taxon>
        <taxon>Betaproteobacteria</taxon>
        <taxon>Burkholderiales</taxon>
        <taxon>Comamonadaceae</taxon>
        <taxon>Allofranklinella</taxon>
    </lineage>
</organism>
<dbReference type="Pfam" id="PF13511">
    <property type="entry name" value="DUF4124"/>
    <property type="match status" value="1"/>
</dbReference>
<dbReference type="EMBL" id="RDQM01000008">
    <property type="protein sequence ID" value="RMW97826.1"/>
    <property type="molecule type" value="Genomic_DNA"/>
</dbReference>
<sequence length="226" mass="25849">MTKSPERARRCGAGALPMAAWACCLALTAAQTVVQTAQASDQRARIYTCVDAHGRTLTSDRPIPACNDREQRILDGVTGHQSGTRAPSYTAEERREMAQKEQQRQAELKRLRDAQQRERILLMRYPDEKAHGVAREKAKENVRAVIAGAQLQLEQLQEDKVRLANELEFYQNDISKAPPMLRRNIQANQQNIEEQERFIAGKRGEEKRIDEQFDVELAELQRLWAR</sequence>
<protein>
    <submittedName>
        <fullName evidence="4">DUF4124 domain-containing protein</fullName>
    </submittedName>
</protein>
<feature type="domain" description="DUF4124" evidence="3">
    <location>
        <begin position="39"/>
        <end position="88"/>
    </location>
</feature>
<feature type="chain" id="PRO_5018332817" evidence="2">
    <location>
        <begin position="40"/>
        <end position="226"/>
    </location>
</feature>
<evidence type="ECO:0000313" key="4">
    <source>
        <dbReference type="EMBL" id="RMW97826.1"/>
    </source>
</evidence>
<reference evidence="4 5" key="1">
    <citation type="submission" date="2018-10" db="EMBL/GenBank/DDBJ databases">
        <title>Comamonadaceae CDC group NO-1 genome sequencing and assembly.</title>
        <authorList>
            <person name="Bernier A.-M."/>
            <person name="Bernard K."/>
        </authorList>
    </citation>
    <scope>NUCLEOTIDE SEQUENCE [LARGE SCALE GENOMIC DNA]</scope>
    <source>
        <strain evidence="4 5">NML970147</strain>
    </source>
</reference>
<gene>
    <name evidence="4" type="ORF">EBQ26_07300</name>
</gene>
<proteinExistence type="predicted"/>
<dbReference type="AlphaFoldDB" id="A0A3M6Q4D7"/>
<accession>A0A3M6Q4D7</accession>
<feature type="coiled-coil region" evidence="1">
    <location>
        <begin position="90"/>
        <end position="173"/>
    </location>
</feature>
<evidence type="ECO:0000256" key="2">
    <source>
        <dbReference type="SAM" id="SignalP"/>
    </source>
</evidence>
<evidence type="ECO:0000256" key="1">
    <source>
        <dbReference type="SAM" id="Coils"/>
    </source>
</evidence>
<dbReference type="InterPro" id="IPR025392">
    <property type="entry name" value="DUF4124"/>
</dbReference>
<name>A0A3M6Q4D7_9BURK</name>
<evidence type="ECO:0000259" key="3">
    <source>
        <dbReference type="Pfam" id="PF13511"/>
    </source>
</evidence>
<keyword evidence="2" id="KW-0732">Signal</keyword>
<feature type="signal peptide" evidence="2">
    <location>
        <begin position="1"/>
        <end position="39"/>
    </location>
</feature>
<comment type="caution">
    <text evidence="4">The sequence shown here is derived from an EMBL/GenBank/DDBJ whole genome shotgun (WGS) entry which is preliminary data.</text>
</comment>